<gene>
    <name evidence="10" type="primary">mexI</name>
    <name evidence="9" type="ORF">GIW56_13415</name>
    <name evidence="10" type="ORF">HBO33_00140</name>
</gene>
<feature type="transmembrane region" description="Helical" evidence="8">
    <location>
        <begin position="359"/>
        <end position="379"/>
    </location>
</feature>
<dbReference type="PANTHER" id="PTHR32063:SF28">
    <property type="entry name" value="BLR2861 PROTEIN"/>
    <property type="match status" value="1"/>
</dbReference>
<dbReference type="AlphaFoldDB" id="A0A7Y1MKF1"/>
<dbReference type="Gene3D" id="3.30.2090.10">
    <property type="entry name" value="Multidrug efflux transporter AcrB TolC docking domain, DN and DC subdomains"/>
    <property type="match status" value="2"/>
</dbReference>
<dbReference type="GO" id="GO:0042910">
    <property type="term" value="F:xenobiotic transmembrane transporter activity"/>
    <property type="evidence" value="ECO:0007669"/>
    <property type="project" value="TreeGrafter"/>
</dbReference>
<dbReference type="Proteomes" id="UP000542111">
    <property type="component" value="Unassembled WGS sequence"/>
</dbReference>
<dbReference type="PANTHER" id="PTHR32063">
    <property type="match status" value="1"/>
</dbReference>
<dbReference type="Gene3D" id="3.30.70.1320">
    <property type="entry name" value="Multidrug efflux transporter AcrB pore domain like"/>
    <property type="match status" value="1"/>
</dbReference>
<keyword evidence="6 8" id="KW-1133">Transmembrane helix</keyword>
<evidence type="ECO:0000256" key="7">
    <source>
        <dbReference type="ARBA" id="ARBA00023136"/>
    </source>
</evidence>
<accession>A0A7Y1MKF1</accession>
<dbReference type="Gene3D" id="3.30.70.1430">
    <property type="entry name" value="Multidrug efflux transporter AcrB pore domain"/>
    <property type="match status" value="2"/>
</dbReference>
<dbReference type="RefSeq" id="WP_076961324.1">
    <property type="nucleotide sequence ID" value="NZ_CBCRYT010000007.1"/>
</dbReference>
<comment type="subcellular location">
    <subcellularLocation>
        <location evidence="1">Cell inner membrane</location>
        <topology evidence="1">Multi-pass membrane protein</topology>
    </subcellularLocation>
</comment>
<dbReference type="EMBL" id="WKED01000020">
    <property type="protein sequence ID" value="MCF5107842.1"/>
    <property type="molecule type" value="Genomic_DNA"/>
</dbReference>
<evidence type="ECO:0000256" key="1">
    <source>
        <dbReference type="ARBA" id="ARBA00004429"/>
    </source>
</evidence>
<reference evidence="9 12" key="1">
    <citation type="submission" date="2019-11" db="EMBL/GenBank/DDBJ databases">
        <title>Epiphytic Pseudomonas syringae from cherry orchards.</title>
        <authorList>
            <person name="Hulin M.T."/>
        </authorList>
    </citation>
    <scope>NUCLEOTIDE SEQUENCE [LARGE SCALE GENOMIC DNA]</scope>
    <source>
        <strain evidence="9 12">PA-6-5B</strain>
    </source>
</reference>
<comment type="caution">
    <text evidence="10">The sequence shown here is derived from an EMBL/GenBank/DDBJ whole genome shotgun (WGS) entry which is preliminary data.</text>
</comment>
<dbReference type="GeneID" id="70104557"/>
<proteinExistence type="predicted"/>
<keyword evidence="2" id="KW-0813">Transport</keyword>
<protein>
    <submittedName>
        <fullName evidence="10">MexW/MexI family multidrug efflux RND transporter permease subunit</fullName>
    </submittedName>
</protein>
<evidence type="ECO:0000313" key="9">
    <source>
        <dbReference type="EMBL" id="MCF5107842.1"/>
    </source>
</evidence>
<keyword evidence="3" id="KW-1003">Cell membrane</keyword>
<dbReference type="Pfam" id="PF00873">
    <property type="entry name" value="ACR_tran"/>
    <property type="match status" value="1"/>
</dbReference>
<feature type="transmembrane region" description="Helical" evidence="8">
    <location>
        <begin position="430"/>
        <end position="450"/>
    </location>
</feature>
<dbReference type="NCBIfam" id="NF033617">
    <property type="entry name" value="RND_permease_2"/>
    <property type="match status" value="1"/>
</dbReference>
<sequence length="1033" mass="110430">MSFTDRFVRRPVLALVVSSLIVLAGLFALGQLPVRQYPLLESSTITVSTEYPGASAELMQGFVTQPITQAVSSVEGIDYLASSSVQGRSVITLRMTLNRDSTQALAETMAKVNQVRYRLPDDAYDPVVELSAGDSTAVAYVGFASDTLSIPELSDYLSRVVEPQFSGIDGVAKVQTFGGQHLAMRLWLDSDRMAGRGVTAADVAQAVRSNNYQATPGQIRGQFVLADIHIDTDLTSVEAFRDLVIRNDGTALVRLRDVGTVELGAAATQTSATMNGRPAVHLGLFPTPSGNPLVIVDGIRQLLPQIQQTLPPGVNVALAYETARFIEASIEEVMHTLLEAMLIVVLVIWLCLGSLRSVAIPVLAIPLSMLGAAALMLLFGFSLNLLTLLAMVLAIGLVVDDAIVVVENVHRHIEEGLTPVAAALVGAREIAGPVIAMTLTLAAVYAPIGLIGGLTGTLFREFALTLAGAVIVSGVVALTLSPVMSSLLLKPGQQEGRMAKLAEQVFGGLAAAYGRVLGHSLARRWISGGIAVLVCLSLPWLYSLPQRELAPPEDQAAILTAIKSPQYANLDYAERFAGKLNRVMESLPETTDTWIINGTDGPAASFGGINLSAWQARERSAEQVQAQLQQAVGEVEGSSIFAFQVAALPGSSGGLPVQMVLRSAQDYPVLYQTMETLKQRARDSGLFAVVDSDLDYNNPVVKVTVDRAKAASLGIGMRDIGDSLAVLVGEQYINRFALYGRSYDVIAQGTEEQRLTPQALARQYVRTEGGQLIPLSALVRLDITVAPNRLLQFDQQNASTLQAIPAPGVSQGQAVALLAQLAGELPPGFSHDWQSESRQYVQEGSALVLAFLAALVVIYLVLAAQYESLVDPLIILVTVPLSICGALIPLALGWATLNIYTQIGLVTLIGLISKHGILMVEFANEIQVRENLDRVSAIIRAAQIRLRPVLMTTAAMTFGVLPLLFADGAGAKSRFGLGVVIVCGMLVGTLFTLFVLPTVYAWLARDHRVQGLRQQQLAEAEQNLVPGHVEVRP</sequence>
<feature type="transmembrane region" description="Helical" evidence="8">
    <location>
        <begin position="977"/>
        <end position="1003"/>
    </location>
</feature>
<dbReference type="PRINTS" id="PR00702">
    <property type="entry name" value="ACRIFLAVINRP"/>
</dbReference>
<keyword evidence="7 8" id="KW-0472">Membrane</keyword>
<keyword evidence="5 8" id="KW-0812">Transmembrane</keyword>
<feature type="transmembrane region" description="Helical" evidence="8">
    <location>
        <begin position="944"/>
        <end position="965"/>
    </location>
</feature>
<dbReference type="Gene3D" id="3.30.70.1440">
    <property type="entry name" value="Multidrug efflux transporter AcrB pore domain"/>
    <property type="match status" value="1"/>
</dbReference>
<dbReference type="Proteomes" id="UP000814003">
    <property type="component" value="Unassembled WGS sequence"/>
</dbReference>
<name>A0A7Y1MKF1_9PSED</name>
<keyword evidence="12" id="KW-1185">Reference proteome</keyword>
<dbReference type="OrthoDB" id="9757904at2"/>
<dbReference type="FunFam" id="1.20.1640.10:FF:000001">
    <property type="entry name" value="Efflux pump membrane transporter"/>
    <property type="match status" value="1"/>
</dbReference>
<evidence type="ECO:0000313" key="10">
    <source>
        <dbReference type="EMBL" id="NNA93562.1"/>
    </source>
</evidence>
<evidence type="ECO:0000256" key="8">
    <source>
        <dbReference type="SAM" id="Phobius"/>
    </source>
</evidence>
<dbReference type="SUPFAM" id="SSF82866">
    <property type="entry name" value="Multidrug efflux transporter AcrB transmembrane domain"/>
    <property type="match status" value="2"/>
</dbReference>
<feature type="transmembrane region" description="Helical" evidence="8">
    <location>
        <begin position="874"/>
        <end position="897"/>
    </location>
</feature>
<keyword evidence="4" id="KW-0997">Cell inner membrane</keyword>
<evidence type="ECO:0000313" key="11">
    <source>
        <dbReference type="Proteomes" id="UP000542111"/>
    </source>
</evidence>
<dbReference type="GO" id="GO:0005886">
    <property type="term" value="C:plasma membrane"/>
    <property type="evidence" value="ECO:0007669"/>
    <property type="project" value="UniProtKB-SubCell"/>
</dbReference>
<evidence type="ECO:0000256" key="5">
    <source>
        <dbReference type="ARBA" id="ARBA00022692"/>
    </source>
</evidence>
<dbReference type="SUPFAM" id="SSF82714">
    <property type="entry name" value="Multidrug efflux transporter AcrB TolC docking domain, DN and DC subdomains"/>
    <property type="match status" value="2"/>
</dbReference>
<feature type="transmembrane region" description="Helical" evidence="8">
    <location>
        <begin position="385"/>
        <end position="409"/>
    </location>
</feature>
<evidence type="ECO:0000256" key="2">
    <source>
        <dbReference type="ARBA" id="ARBA00022448"/>
    </source>
</evidence>
<evidence type="ECO:0000256" key="3">
    <source>
        <dbReference type="ARBA" id="ARBA00022475"/>
    </source>
</evidence>
<dbReference type="SUPFAM" id="SSF82693">
    <property type="entry name" value="Multidrug efflux transporter AcrB pore domain, PN1, PN2, PC1 and PC2 subdomains"/>
    <property type="match status" value="3"/>
</dbReference>
<evidence type="ECO:0000256" key="4">
    <source>
        <dbReference type="ARBA" id="ARBA00022519"/>
    </source>
</evidence>
<dbReference type="EMBL" id="JAAQYP010000001">
    <property type="protein sequence ID" value="NNA93562.1"/>
    <property type="molecule type" value="Genomic_DNA"/>
</dbReference>
<evidence type="ECO:0000256" key="6">
    <source>
        <dbReference type="ARBA" id="ARBA00022989"/>
    </source>
</evidence>
<feature type="transmembrane region" description="Helical" evidence="8">
    <location>
        <begin position="462"/>
        <end position="489"/>
    </location>
</feature>
<dbReference type="Gene3D" id="1.20.1640.10">
    <property type="entry name" value="Multidrug efflux transporter AcrB transmembrane domain"/>
    <property type="match status" value="2"/>
</dbReference>
<dbReference type="InterPro" id="IPR001036">
    <property type="entry name" value="Acrflvin-R"/>
</dbReference>
<reference evidence="10 11" key="2">
    <citation type="journal article" date="2020" name="Front. Microbiol.">
        <title>Genetic Organization of the aprX-lipA2 Operon Affects the Proteolytic Potential of Pseudomonas Species in Milk.</title>
        <authorList>
            <person name="Maier C."/>
            <person name="Huptas C."/>
            <person name="von Neubeck M."/>
            <person name="Scherer S."/>
            <person name="Wenning M."/>
            <person name="Lucking G."/>
        </authorList>
    </citation>
    <scope>NUCLEOTIDE SEQUENCE [LARGE SCALE GENOMIC DNA]</scope>
    <source>
        <strain evidence="10 11">G4779</strain>
    </source>
</reference>
<feature type="transmembrane region" description="Helical" evidence="8">
    <location>
        <begin position="333"/>
        <end position="352"/>
    </location>
</feature>
<evidence type="ECO:0000313" key="12">
    <source>
        <dbReference type="Proteomes" id="UP000814003"/>
    </source>
</evidence>
<organism evidence="10 11">
    <name type="scientific">Pseudomonas gessardii</name>
    <dbReference type="NCBI Taxonomy" id="78544"/>
    <lineage>
        <taxon>Bacteria</taxon>
        <taxon>Pseudomonadati</taxon>
        <taxon>Pseudomonadota</taxon>
        <taxon>Gammaproteobacteria</taxon>
        <taxon>Pseudomonadales</taxon>
        <taxon>Pseudomonadaceae</taxon>
        <taxon>Pseudomonas</taxon>
    </lineage>
</organism>
<dbReference type="InterPro" id="IPR027463">
    <property type="entry name" value="AcrB_DN_DC_subdom"/>
</dbReference>
<feature type="transmembrane region" description="Helical" evidence="8">
    <location>
        <begin position="844"/>
        <end position="862"/>
    </location>
</feature>